<dbReference type="InterPro" id="IPR029488">
    <property type="entry name" value="Hmw/CFAP97"/>
</dbReference>
<evidence type="ECO:0000256" key="1">
    <source>
        <dbReference type="ARBA" id="ARBA00008315"/>
    </source>
</evidence>
<comment type="similarity">
    <text evidence="1">Belongs to the CFAP97 family.</text>
</comment>
<keyword evidence="4" id="KW-1185">Reference proteome</keyword>
<dbReference type="AlphaFoldDB" id="A2G5M8"/>
<dbReference type="Proteomes" id="UP000001542">
    <property type="component" value="Unassembled WGS sequence"/>
</dbReference>
<protein>
    <submittedName>
        <fullName evidence="3">Splicing factor, putative</fullName>
    </submittedName>
</protein>
<organism evidence="3 4">
    <name type="scientific">Trichomonas vaginalis (strain ATCC PRA-98 / G3)</name>
    <dbReference type="NCBI Taxonomy" id="412133"/>
    <lineage>
        <taxon>Eukaryota</taxon>
        <taxon>Metamonada</taxon>
        <taxon>Parabasalia</taxon>
        <taxon>Trichomonadida</taxon>
        <taxon>Trichomonadidae</taxon>
        <taxon>Trichomonas</taxon>
    </lineage>
</organism>
<feature type="region of interest" description="Disordered" evidence="2">
    <location>
        <begin position="161"/>
        <end position="251"/>
    </location>
</feature>
<evidence type="ECO:0000313" key="4">
    <source>
        <dbReference type="Proteomes" id="UP000001542"/>
    </source>
</evidence>
<gene>
    <name evidence="3" type="ORF">TVAG_135510</name>
</gene>
<dbReference type="EMBL" id="DS114435">
    <property type="protein sequence ID" value="EAX87535.1"/>
    <property type="molecule type" value="Genomic_DNA"/>
</dbReference>
<feature type="compositionally biased region" description="Polar residues" evidence="2">
    <location>
        <begin position="162"/>
        <end position="181"/>
    </location>
</feature>
<dbReference type="PANTHER" id="PTHR33768:SF3">
    <property type="entry name" value="MIP11318P"/>
    <property type="match status" value="1"/>
</dbReference>
<dbReference type="VEuPathDB" id="TrichDB:TVAG_135510"/>
<reference evidence="3" key="1">
    <citation type="submission" date="2006-10" db="EMBL/GenBank/DDBJ databases">
        <authorList>
            <person name="Amadeo P."/>
            <person name="Zhao Q."/>
            <person name="Wortman J."/>
            <person name="Fraser-Liggett C."/>
            <person name="Carlton J."/>
        </authorList>
    </citation>
    <scope>NUCLEOTIDE SEQUENCE</scope>
    <source>
        <strain evidence="3">G3</strain>
    </source>
</reference>
<dbReference type="PANTHER" id="PTHR33768">
    <property type="entry name" value="MIP11318P"/>
    <property type="match status" value="1"/>
</dbReference>
<feature type="compositionally biased region" description="Acidic residues" evidence="2">
    <location>
        <begin position="190"/>
        <end position="199"/>
    </location>
</feature>
<feature type="compositionally biased region" description="Polar residues" evidence="2">
    <location>
        <begin position="242"/>
        <end position="251"/>
    </location>
</feature>
<dbReference type="Pfam" id="PF13879">
    <property type="entry name" value="Hmw_CFAP97"/>
    <property type="match status" value="1"/>
</dbReference>
<dbReference type="VEuPathDB" id="TrichDB:TVAGG3_1038710"/>
<evidence type="ECO:0000256" key="2">
    <source>
        <dbReference type="SAM" id="MobiDB-lite"/>
    </source>
</evidence>
<dbReference type="InParanoid" id="A2G5M8"/>
<feature type="compositionally biased region" description="Basic and acidic residues" evidence="2">
    <location>
        <begin position="200"/>
        <end position="231"/>
    </location>
</feature>
<sequence length="251" mass="29782">MFRALPEVNRICSKAARDRAYEQHLAALRNMKPLVNTRKPQTPQSIGRNCKRYENEKQRCSTVLKDNQRLEGKMHDIQKQEHFPRVLPQRPYTLQGQYQKDEMARIDYENKKLLKAIETRKPTLNRTEWTRHRLDHTYQITKMSEFKKSVPMSDIVREEYRSSMSRPHTTMSKWGSQTSPSKSEKSQTEQSDDFAEEENNEQKDLSLRKEVNEAVEDGKKEKEEQEKRDEEVEKEMEENNEFSLTGQVNEA</sequence>
<name>A2G5M8_TRIV3</name>
<dbReference type="OrthoDB" id="2163395at2759"/>
<evidence type="ECO:0000313" key="3">
    <source>
        <dbReference type="EMBL" id="EAX87535.1"/>
    </source>
</evidence>
<proteinExistence type="inferred from homology"/>
<dbReference type="OMA" id="PEVNRIC"/>
<dbReference type="SMR" id="A2G5M8"/>
<reference evidence="3" key="2">
    <citation type="journal article" date="2007" name="Science">
        <title>Draft genome sequence of the sexually transmitted pathogen Trichomonas vaginalis.</title>
        <authorList>
            <person name="Carlton J.M."/>
            <person name="Hirt R.P."/>
            <person name="Silva J.C."/>
            <person name="Delcher A.L."/>
            <person name="Schatz M."/>
            <person name="Zhao Q."/>
            <person name="Wortman J.R."/>
            <person name="Bidwell S.L."/>
            <person name="Alsmark U.C.M."/>
            <person name="Besteiro S."/>
            <person name="Sicheritz-Ponten T."/>
            <person name="Noel C.J."/>
            <person name="Dacks J.B."/>
            <person name="Foster P.G."/>
            <person name="Simillion C."/>
            <person name="Van de Peer Y."/>
            <person name="Miranda-Saavedra D."/>
            <person name="Barton G.J."/>
            <person name="Westrop G.D."/>
            <person name="Mueller S."/>
            <person name="Dessi D."/>
            <person name="Fiori P.L."/>
            <person name="Ren Q."/>
            <person name="Paulsen I."/>
            <person name="Zhang H."/>
            <person name="Bastida-Corcuera F.D."/>
            <person name="Simoes-Barbosa A."/>
            <person name="Brown M.T."/>
            <person name="Hayes R.D."/>
            <person name="Mukherjee M."/>
            <person name="Okumura C.Y."/>
            <person name="Schneider R."/>
            <person name="Smith A.J."/>
            <person name="Vanacova S."/>
            <person name="Villalvazo M."/>
            <person name="Haas B.J."/>
            <person name="Pertea M."/>
            <person name="Feldblyum T.V."/>
            <person name="Utterback T.R."/>
            <person name="Shu C.L."/>
            <person name="Osoegawa K."/>
            <person name="de Jong P.J."/>
            <person name="Hrdy I."/>
            <person name="Horvathova L."/>
            <person name="Zubacova Z."/>
            <person name="Dolezal P."/>
            <person name="Malik S.B."/>
            <person name="Logsdon J.M. Jr."/>
            <person name="Henze K."/>
            <person name="Gupta A."/>
            <person name="Wang C.C."/>
            <person name="Dunne R.L."/>
            <person name="Upcroft J.A."/>
            <person name="Upcroft P."/>
            <person name="White O."/>
            <person name="Salzberg S.L."/>
            <person name="Tang P."/>
            <person name="Chiu C.-H."/>
            <person name="Lee Y.-S."/>
            <person name="Embley T.M."/>
            <person name="Coombs G.H."/>
            <person name="Mottram J.C."/>
            <person name="Tachezy J."/>
            <person name="Fraser-Liggett C.M."/>
            <person name="Johnson P.J."/>
        </authorList>
    </citation>
    <scope>NUCLEOTIDE SEQUENCE [LARGE SCALE GENOMIC DNA]</scope>
    <source>
        <strain evidence="3">G3</strain>
    </source>
</reference>
<dbReference type="InterPro" id="IPR038792">
    <property type="entry name" value="CFAP97D1/2"/>
</dbReference>
<accession>A2G5M8</accession>
<feature type="non-terminal residue" evidence="3">
    <location>
        <position position="251"/>
    </location>
</feature>